<proteinExistence type="predicted"/>
<gene>
    <name evidence="2" type="ORF">CJ671_06380</name>
</gene>
<dbReference type="EMBL" id="NXGH01000015">
    <property type="protein sequence ID" value="PRM89737.1"/>
    <property type="molecule type" value="Genomic_DNA"/>
</dbReference>
<evidence type="ECO:0000313" key="2">
    <source>
        <dbReference type="EMBL" id="PRM89737.1"/>
    </source>
</evidence>
<comment type="caution">
    <text evidence="2">The sequence shown here is derived from an EMBL/GenBank/DDBJ whole genome shotgun (WGS) entry which is preliminary data.</text>
</comment>
<evidence type="ECO:0000256" key="1">
    <source>
        <dbReference type="SAM" id="Coils"/>
    </source>
</evidence>
<dbReference type="Proteomes" id="UP000238649">
    <property type="component" value="Unassembled WGS sequence"/>
</dbReference>
<reference evidence="2 3" key="1">
    <citation type="submission" date="2017-09" db="EMBL/GenBank/DDBJ databases">
        <title>Reassesment of A. cryaerophilus.</title>
        <authorList>
            <person name="Perez-Cataluna A."/>
            <person name="Collado L."/>
            <person name="Salgado O."/>
            <person name="Lefinanco V."/>
            <person name="Figueras M.J."/>
        </authorList>
    </citation>
    <scope>NUCLEOTIDE SEQUENCE [LARGE SCALE GENOMIC DNA]</scope>
    <source>
        <strain evidence="2 3">LMG 9871</strain>
    </source>
</reference>
<organism evidence="2 3">
    <name type="scientific">Aliarcobacter cryaerophilus</name>
    <dbReference type="NCBI Taxonomy" id="28198"/>
    <lineage>
        <taxon>Bacteria</taxon>
        <taxon>Pseudomonadati</taxon>
        <taxon>Campylobacterota</taxon>
        <taxon>Epsilonproteobacteria</taxon>
        <taxon>Campylobacterales</taxon>
        <taxon>Arcobacteraceae</taxon>
        <taxon>Aliarcobacter</taxon>
    </lineage>
</organism>
<feature type="coiled-coil region" evidence="1">
    <location>
        <begin position="140"/>
        <end position="167"/>
    </location>
</feature>
<evidence type="ECO:0000313" key="3">
    <source>
        <dbReference type="Proteomes" id="UP000238649"/>
    </source>
</evidence>
<dbReference type="AlphaFoldDB" id="A0A2S9ST23"/>
<keyword evidence="1" id="KW-0175">Coiled coil</keyword>
<protein>
    <submittedName>
        <fullName evidence="2">Uncharacterized protein</fullName>
    </submittedName>
</protein>
<sequence length="379" mass="46373">MNPLTKELEYYIDNNFFFEELKYHTCNLHVVQFIKYFQMKNIITPNQLVDNTINRYLDMLEENRRLYELEKDFNLLHSKKRYKNYITKEKLEKIKYKFINSKLYYLDWVIDCYQNPILEYLYLFINSINNSLYIKETQFNNSTQYNYDNFENKLKKIKAEAENNNDENRLIDAKIHEGLIKTYKDDKIEGSAIISSITNKFVYEFLKNIDLDEFEDINDKDIEILKRNQFFHKRFERVNFTEKEMLDGFAQACYYNYAQARFEEFKILMKNFNLKKNKTTTIPKLTKDFIERAIVDLFNSILEKEQIISIYKTKKPPNILKNYENITIYTTKNLDKLDKDFYKFILENFFDETEKIKKFKKEHEKELKNLIFSLRILFY</sequence>
<name>A0A2S9ST23_9BACT</name>
<accession>A0A2S9ST23</accession>